<comment type="subcellular location">
    <subcellularLocation>
        <location evidence="1">Nucleus</location>
    </subcellularLocation>
</comment>
<dbReference type="Pfam" id="PF07463">
    <property type="entry name" value="NUMOD4"/>
    <property type="match status" value="1"/>
</dbReference>
<dbReference type="Pfam" id="PF13392">
    <property type="entry name" value="HNH_3"/>
    <property type="match status" value="1"/>
</dbReference>
<evidence type="ECO:0000256" key="3">
    <source>
        <dbReference type="ARBA" id="ARBA00023125"/>
    </source>
</evidence>
<dbReference type="GO" id="GO:0005634">
    <property type="term" value="C:nucleus"/>
    <property type="evidence" value="ECO:0007669"/>
    <property type="project" value="UniProtKB-SubCell"/>
</dbReference>
<dbReference type="AlphaFoldDB" id="Q8WRC3"/>
<dbReference type="GO" id="GO:0003700">
    <property type="term" value="F:DNA-binding transcription factor activity"/>
    <property type="evidence" value="ECO:0007669"/>
    <property type="project" value="InterPro"/>
</dbReference>
<reference evidence="8" key="1">
    <citation type="journal article" date="2002" name="Nucleic Acids Res.">
        <title>A novel family of mobile genetic elements is limited to the germline genome in Tetrahymena thermophila.</title>
        <authorList>
            <person name="Wuitschick J.D."/>
            <person name="Gershan J.A."/>
            <person name="Lochowicz A.J."/>
            <person name="Li S."/>
            <person name="Karrer K.M."/>
        </authorList>
    </citation>
    <scope>NUCLEOTIDE SEQUENCE</scope>
</reference>
<evidence type="ECO:0000313" key="8">
    <source>
        <dbReference type="EMBL" id="AAL73456.1"/>
    </source>
</evidence>
<dbReference type="GO" id="GO:0003677">
    <property type="term" value="F:DNA binding"/>
    <property type="evidence" value="ECO:0007669"/>
    <property type="project" value="UniProtKB-KW"/>
</dbReference>
<keyword evidence="6" id="KW-0175">Coiled coil</keyword>
<evidence type="ECO:0000256" key="6">
    <source>
        <dbReference type="SAM" id="Coils"/>
    </source>
</evidence>
<dbReference type="SUPFAM" id="SSF54171">
    <property type="entry name" value="DNA-binding domain"/>
    <property type="match status" value="1"/>
</dbReference>
<sequence>MGLTNNYFITLENSQNSLDSEQDEIDDLEEKIKELDEEFDYYAQQFEIISNDISSNIEIENLENQLVELDQILIEETDVWKTIEDYPDYQISSQGRVKKIKTGKILKINVDSNGYYLINLCKNKVFKTYSMHRIVAKHFISNPQQLKNVDHINNDKLDNRIGNLRWVTNQQNRMNQLKTKKPTSSIYKGVFLIKKYNLWKAQIKINKKKFYLGQFQTQEEAALAYNAKAIELFGEFAKLNIISQ</sequence>
<keyword evidence="8" id="KW-0255">Endonuclease</keyword>
<dbReference type="SUPFAM" id="SSF54060">
    <property type="entry name" value="His-Me finger endonucleases"/>
    <property type="match status" value="1"/>
</dbReference>
<dbReference type="Gene3D" id="3.90.75.20">
    <property type="match status" value="1"/>
</dbReference>
<keyword evidence="4" id="KW-0804">Transcription</keyword>
<evidence type="ECO:0000256" key="5">
    <source>
        <dbReference type="ARBA" id="ARBA00023242"/>
    </source>
</evidence>
<dbReference type="InterPro" id="IPR001471">
    <property type="entry name" value="AP2/ERF_dom"/>
</dbReference>
<gene>
    <name evidence="8" type="primary">TIE1</name>
</gene>
<feature type="domain" description="AP2/ERF" evidence="7">
    <location>
        <begin position="186"/>
        <end position="242"/>
    </location>
</feature>
<name>Q8WRC3_TETTH</name>
<accession>Q8WRC3</accession>
<evidence type="ECO:0000259" key="7">
    <source>
        <dbReference type="PROSITE" id="PS51032"/>
    </source>
</evidence>
<dbReference type="GO" id="GO:0016788">
    <property type="term" value="F:hydrolase activity, acting on ester bonds"/>
    <property type="evidence" value="ECO:0007669"/>
    <property type="project" value="InterPro"/>
</dbReference>
<keyword evidence="5" id="KW-0539">Nucleus</keyword>
<dbReference type="SMART" id="SM00380">
    <property type="entry name" value="AP2"/>
    <property type="match status" value="1"/>
</dbReference>
<dbReference type="InterPro" id="IPR044925">
    <property type="entry name" value="His-Me_finger_sf"/>
</dbReference>
<dbReference type="InterPro" id="IPR036955">
    <property type="entry name" value="AP2/ERF_dom_sf"/>
</dbReference>
<organism evidence="8">
    <name type="scientific">Tetrahymena thermophila</name>
    <dbReference type="NCBI Taxonomy" id="5911"/>
    <lineage>
        <taxon>Eukaryota</taxon>
        <taxon>Sar</taxon>
        <taxon>Alveolata</taxon>
        <taxon>Ciliophora</taxon>
        <taxon>Intramacronucleata</taxon>
        <taxon>Oligohymenophorea</taxon>
        <taxon>Hymenostomatida</taxon>
        <taxon>Tetrahymenina</taxon>
        <taxon>Tetrahymenidae</taxon>
        <taxon>Tetrahymena</taxon>
    </lineage>
</organism>
<keyword evidence="8" id="KW-0378">Hydrolase</keyword>
<feature type="coiled-coil region" evidence="6">
    <location>
        <begin position="11"/>
        <end position="79"/>
    </location>
</feature>
<evidence type="ECO:0000256" key="2">
    <source>
        <dbReference type="ARBA" id="ARBA00023015"/>
    </source>
</evidence>
<dbReference type="InterPro" id="IPR003615">
    <property type="entry name" value="HNH_nuc"/>
</dbReference>
<dbReference type="EMBL" id="AF451862">
    <property type="protein sequence ID" value="AAL73456.1"/>
    <property type="molecule type" value="Genomic_DNA"/>
</dbReference>
<keyword evidence="3" id="KW-0238">DNA-binding</keyword>
<evidence type="ECO:0000256" key="1">
    <source>
        <dbReference type="ARBA" id="ARBA00004123"/>
    </source>
</evidence>
<dbReference type="GO" id="GO:0004519">
    <property type="term" value="F:endonuclease activity"/>
    <property type="evidence" value="ECO:0007669"/>
    <property type="project" value="UniProtKB-KW"/>
</dbReference>
<keyword evidence="2" id="KW-0805">Transcription regulation</keyword>
<dbReference type="InterPro" id="IPR016177">
    <property type="entry name" value="DNA-bd_dom_sf"/>
</dbReference>
<dbReference type="InterPro" id="IPR010902">
    <property type="entry name" value="NUMOD4"/>
</dbReference>
<dbReference type="PROSITE" id="PS51032">
    <property type="entry name" value="AP2_ERF"/>
    <property type="match status" value="1"/>
</dbReference>
<evidence type="ECO:0000256" key="4">
    <source>
        <dbReference type="ARBA" id="ARBA00023163"/>
    </source>
</evidence>
<proteinExistence type="predicted"/>
<dbReference type="Gene3D" id="3.30.730.10">
    <property type="entry name" value="AP2/ERF domain"/>
    <property type="match status" value="1"/>
</dbReference>
<keyword evidence="8" id="KW-0540">Nuclease</keyword>
<protein>
    <submittedName>
        <fullName evidence="8">Endonuclease</fullName>
    </submittedName>
</protein>